<reference evidence="1 2" key="1">
    <citation type="submission" date="2019-03" db="EMBL/GenBank/DDBJ databases">
        <title>Genomics of glacier-inhabiting Cryobacterium strains.</title>
        <authorList>
            <person name="Liu Q."/>
            <person name="Xin Y.-H."/>
        </authorList>
    </citation>
    <scope>NUCLEOTIDE SEQUENCE [LARGE SCALE GENOMIC DNA]</scope>
    <source>
        <strain evidence="1 2">MDB2-B</strain>
    </source>
</reference>
<sequence length="84" mass="9411">MTTPTTFDAVLRAFQPEDYGITLGELLSNADIEAIKQAFSQYVIKEDAPLNSSTSDIWVALRTQNILRAAMRRALYGTTNEEQQ</sequence>
<dbReference type="Proteomes" id="UP000297608">
    <property type="component" value="Unassembled WGS sequence"/>
</dbReference>
<accession>A0ABY2ID48</accession>
<name>A0ABY2ID48_9MICO</name>
<dbReference type="RefSeq" id="WP_134535114.1">
    <property type="nucleotide sequence ID" value="NZ_SOFG01000016.1"/>
</dbReference>
<keyword evidence="2" id="KW-1185">Reference proteome</keyword>
<evidence type="ECO:0000313" key="2">
    <source>
        <dbReference type="Proteomes" id="UP000297608"/>
    </source>
</evidence>
<gene>
    <name evidence="1" type="ORF">E3O44_12525</name>
</gene>
<dbReference type="EMBL" id="SOFG01000016">
    <property type="protein sequence ID" value="TFB85820.1"/>
    <property type="molecule type" value="Genomic_DNA"/>
</dbReference>
<organism evidence="1 2">
    <name type="scientific">Cryobacterium algoricola</name>
    <dbReference type="NCBI Taxonomy" id="1259183"/>
    <lineage>
        <taxon>Bacteria</taxon>
        <taxon>Bacillati</taxon>
        <taxon>Actinomycetota</taxon>
        <taxon>Actinomycetes</taxon>
        <taxon>Micrococcales</taxon>
        <taxon>Microbacteriaceae</taxon>
        <taxon>Cryobacterium</taxon>
    </lineage>
</organism>
<proteinExistence type="predicted"/>
<evidence type="ECO:0000313" key="1">
    <source>
        <dbReference type="EMBL" id="TFB85820.1"/>
    </source>
</evidence>
<comment type="caution">
    <text evidence="1">The sequence shown here is derived from an EMBL/GenBank/DDBJ whole genome shotgun (WGS) entry which is preliminary data.</text>
</comment>
<protein>
    <submittedName>
        <fullName evidence="1">Uncharacterized protein</fullName>
    </submittedName>
</protein>